<name>A0A5E4TZF2_9BURK</name>
<dbReference type="OrthoDB" id="8942847at2"/>
<keyword evidence="2" id="KW-1185">Reference proteome</keyword>
<reference evidence="1 2" key="1">
    <citation type="submission" date="2019-08" db="EMBL/GenBank/DDBJ databases">
        <authorList>
            <person name="Peeters C."/>
        </authorList>
    </citation>
    <scope>NUCLEOTIDE SEQUENCE [LARGE SCALE GENOMIC DNA]</scope>
    <source>
        <strain evidence="1 2">LMG 31013</strain>
    </source>
</reference>
<dbReference type="EMBL" id="CABPRU010000003">
    <property type="protein sequence ID" value="VVD92128.1"/>
    <property type="molecule type" value="Genomic_DNA"/>
</dbReference>
<sequence length="102" mass="11436">MQRLTAATRALYQMTGERAMSAATAPHDALRLLRQASRPSPVMFSLDNDFTRERSLAPRPLEFRTATPHPVPPDRTAGAWGAWREGIEKICMVTLINADFVR</sequence>
<gene>
    <name evidence="1" type="ORF">PTE31013_01691</name>
</gene>
<dbReference type="AlphaFoldDB" id="A0A5E4TZF2"/>
<dbReference type="Proteomes" id="UP000334380">
    <property type="component" value="Unassembled WGS sequence"/>
</dbReference>
<dbReference type="RefSeq" id="WP_150612367.1">
    <property type="nucleotide sequence ID" value="NZ_CABPRU010000003.1"/>
</dbReference>
<evidence type="ECO:0000313" key="2">
    <source>
        <dbReference type="Proteomes" id="UP000334380"/>
    </source>
</evidence>
<protein>
    <submittedName>
        <fullName evidence="1">Uncharacterized protein</fullName>
    </submittedName>
</protein>
<proteinExistence type="predicted"/>
<accession>A0A5E4TZF2</accession>
<organism evidence="1 2">
    <name type="scientific">Pandoraea terrigena</name>
    <dbReference type="NCBI Taxonomy" id="2508292"/>
    <lineage>
        <taxon>Bacteria</taxon>
        <taxon>Pseudomonadati</taxon>
        <taxon>Pseudomonadota</taxon>
        <taxon>Betaproteobacteria</taxon>
        <taxon>Burkholderiales</taxon>
        <taxon>Burkholderiaceae</taxon>
        <taxon>Pandoraea</taxon>
    </lineage>
</organism>
<evidence type="ECO:0000313" key="1">
    <source>
        <dbReference type="EMBL" id="VVD92128.1"/>
    </source>
</evidence>